<dbReference type="Proteomes" id="UP000000253">
    <property type="component" value="Chromosome"/>
</dbReference>
<dbReference type="OrthoDB" id="60435at2157"/>
<name>A4FY72_METM5</name>
<dbReference type="STRING" id="402880.MmarC5_0848"/>
<reference evidence="1 2" key="1">
    <citation type="submission" date="2007-03" db="EMBL/GenBank/DDBJ databases">
        <title>Complete sequence of chromosome of Methanococcus maripaludis C5.</title>
        <authorList>
            <consortium name="US DOE Joint Genome Institute"/>
            <person name="Copeland A."/>
            <person name="Lucas S."/>
            <person name="Lapidus A."/>
            <person name="Barry K."/>
            <person name="Glavina del Rio T."/>
            <person name="Dalin E."/>
            <person name="Tice H."/>
            <person name="Pitluck S."/>
            <person name="Chertkov O."/>
            <person name="Brettin T."/>
            <person name="Bruce D."/>
            <person name="Han C."/>
            <person name="Detter J.C."/>
            <person name="Schmutz J."/>
            <person name="Larimer F."/>
            <person name="Land M."/>
            <person name="Hauser L."/>
            <person name="Kyrpides N."/>
            <person name="Mikhailova N."/>
            <person name="Sieprawska-Lupa M."/>
            <person name="Whitman W.B."/>
            <person name="Richardson P."/>
        </authorList>
    </citation>
    <scope>NUCLEOTIDE SEQUENCE [LARGE SCALE GENOMIC DNA]</scope>
    <source>
        <strain evidence="2">C5 / ATCC BAA-1333</strain>
    </source>
</reference>
<dbReference type="GeneID" id="4927611"/>
<proteinExistence type="predicted"/>
<dbReference type="HOGENOM" id="CLU_2230396_0_0_2"/>
<evidence type="ECO:0000313" key="2">
    <source>
        <dbReference type="Proteomes" id="UP000000253"/>
    </source>
</evidence>
<dbReference type="eggNOG" id="arCOG06633">
    <property type="taxonomic scope" value="Archaea"/>
</dbReference>
<accession>A4FY72</accession>
<sequence length="105" mass="12253">MIRYTGSIGENEIILRNMEYLESKNYNYISEIIPETLKKTLSGIDFINMAEKLLQDVENERIRSDLKKILTAEKKGLIDHMVLILNYEYFNNGINISNVDLTDHI</sequence>
<dbReference type="RefSeq" id="WP_011868610.1">
    <property type="nucleotide sequence ID" value="NC_009135.1"/>
</dbReference>
<evidence type="ECO:0000313" key="1">
    <source>
        <dbReference type="EMBL" id="ABO35156.1"/>
    </source>
</evidence>
<dbReference type="EMBL" id="CP000609">
    <property type="protein sequence ID" value="ABO35156.1"/>
    <property type="molecule type" value="Genomic_DNA"/>
</dbReference>
<dbReference type="AlphaFoldDB" id="A4FY72"/>
<gene>
    <name evidence="1" type="ordered locus">MmarC5_0848</name>
</gene>
<protein>
    <submittedName>
        <fullName evidence="1">Uncharacterized protein</fullName>
    </submittedName>
</protein>
<organism evidence="1 2">
    <name type="scientific">Methanococcus maripaludis (strain C5 / ATCC BAA-1333)</name>
    <dbReference type="NCBI Taxonomy" id="402880"/>
    <lineage>
        <taxon>Archaea</taxon>
        <taxon>Methanobacteriati</taxon>
        <taxon>Methanobacteriota</taxon>
        <taxon>Methanomada group</taxon>
        <taxon>Methanococci</taxon>
        <taxon>Methanococcales</taxon>
        <taxon>Methanococcaceae</taxon>
        <taxon>Methanococcus</taxon>
    </lineage>
</organism>
<dbReference type="KEGG" id="mmq:MmarC5_0848"/>